<gene>
    <name evidence="3" type="ORF">ISO4_01237</name>
</gene>
<accession>A0ABS0AEX9</accession>
<organism evidence="3 4">
    <name type="scientific">Alloalcanivorax venustensis ISO4</name>
    <dbReference type="NCBI Taxonomy" id="1177184"/>
    <lineage>
        <taxon>Bacteria</taxon>
        <taxon>Pseudomonadati</taxon>
        <taxon>Pseudomonadota</taxon>
        <taxon>Gammaproteobacteria</taxon>
        <taxon>Oceanospirillales</taxon>
        <taxon>Alcanivoracaceae</taxon>
        <taxon>Alloalcanivorax</taxon>
    </lineage>
</organism>
<evidence type="ECO:0000259" key="2">
    <source>
        <dbReference type="Pfam" id="PF14760"/>
    </source>
</evidence>
<dbReference type="Pfam" id="PF14760">
    <property type="entry name" value="Rnk_N"/>
    <property type="match status" value="1"/>
</dbReference>
<dbReference type="InterPro" id="IPR036953">
    <property type="entry name" value="GreA/GreB_C_sf"/>
</dbReference>
<dbReference type="Gene3D" id="1.10.286.20">
    <property type="match status" value="1"/>
</dbReference>
<comment type="caution">
    <text evidence="3">The sequence shown here is derived from an EMBL/GenBank/DDBJ whole genome shotgun (WGS) entry which is preliminary data.</text>
</comment>
<feature type="domain" description="Regulator of nucleoside diphosphate kinase N-terminal" evidence="2">
    <location>
        <begin position="5"/>
        <end position="42"/>
    </location>
</feature>
<evidence type="ECO:0000313" key="3">
    <source>
        <dbReference type="EMBL" id="MBF5052635.1"/>
    </source>
</evidence>
<name>A0ABS0AEX9_9GAMM</name>
<keyword evidence="3" id="KW-0808">Transferase</keyword>
<keyword evidence="4" id="KW-1185">Reference proteome</keyword>
<keyword evidence="3" id="KW-0418">Kinase</keyword>
<dbReference type="InterPro" id="IPR001437">
    <property type="entry name" value="Tscrpt_elong_fac_GreA/B_C"/>
</dbReference>
<proteinExistence type="predicted"/>
<dbReference type="Proteomes" id="UP000644441">
    <property type="component" value="Unassembled WGS sequence"/>
</dbReference>
<dbReference type="RefSeq" id="WP_194855542.1">
    <property type="nucleotide sequence ID" value="NZ_ARXR01000007.1"/>
</dbReference>
<evidence type="ECO:0000313" key="4">
    <source>
        <dbReference type="Proteomes" id="UP000644441"/>
    </source>
</evidence>
<dbReference type="InterPro" id="IPR029462">
    <property type="entry name" value="Rnk_N"/>
</dbReference>
<dbReference type="PANTHER" id="PTHR30437:SF5">
    <property type="entry name" value="REGULATOR OF NUCLEOSIDE DIPHOSPHATE KINASE"/>
    <property type="match status" value="1"/>
</dbReference>
<feature type="domain" description="Transcription elongation factor GreA/GreB C-terminal" evidence="1">
    <location>
        <begin position="50"/>
        <end position="123"/>
    </location>
</feature>
<dbReference type="EMBL" id="ARXR01000007">
    <property type="protein sequence ID" value="MBF5052635.1"/>
    <property type="molecule type" value="Genomic_DNA"/>
</dbReference>
<protein>
    <submittedName>
        <fullName evidence="3">Regulator of nucleoside diphosphate kinase</fullName>
    </submittedName>
</protein>
<dbReference type="PANTHER" id="PTHR30437">
    <property type="entry name" value="TRANSCRIPTION ELONGATION FACTOR GREA"/>
    <property type="match status" value="1"/>
</dbReference>
<dbReference type="Gene3D" id="3.10.50.30">
    <property type="entry name" value="Transcription elongation factor, GreA/GreB, C-terminal domain"/>
    <property type="match status" value="1"/>
</dbReference>
<evidence type="ECO:0000259" key="1">
    <source>
        <dbReference type="Pfam" id="PF01272"/>
    </source>
</evidence>
<dbReference type="GeneID" id="99765805"/>
<sequence length="124" mass="14045">MTDLPPIVISTLDRDRLYALLERHHEDLEVVARLYEELDRAECRPQEAMPDNVVALHRWAYFKNQDNGREHRLMLVFPQEVNEGADRLSILSPVGAALLGLSVGASIDWPSNGKTLRLTLISVD</sequence>
<reference evidence="3 4" key="1">
    <citation type="submission" date="2012-09" db="EMBL/GenBank/DDBJ databases">
        <title>Genome Sequence of alkane-degrading Bacterium Alcanivorax venustensis ISO4.</title>
        <authorList>
            <person name="Lai Q."/>
            <person name="Shao Z."/>
        </authorList>
    </citation>
    <scope>NUCLEOTIDE SEQUENCE [LARGE SCALE GENOMIC DNA]</scope>
    <source>
        <strain evidence="3 4">ISO4</strain>
    </source>
</reference>
<dbReference type="InterPro" id="IPR023459">
    <property type="entry name" value="Tscrpt_elong_fac_GreA/B_fam"/>
</dbReference>
<dbReference type="Pfam" id="PF01272">
    <property type="entry name" value="GreA_GreB"/>
    <property type="match status" value="1"/>
</dbReference>
<dbReference type="NCBIfam" id="NF004396">
    <property type="entry name" value="PRK05753.1"/>
    <property type="match status" value="1"/>
</dbReference>
<dbReference type="GO" id="GO:0016301">
    <property type="term" value="F:kinase activity"/>
    <property type="evidence" value="ECO:0007669"/>
    <property type="project" value="UniProtKB-KW"/>
</dbReference>
<dbReference type="SUPFAM" id="SSF54534">
    <property type="entry name" value="FKBP-like"/>
    <property type="match status" value="1"/>
</dbReference>